<dbReference type="InterPro" id="IPR035979">
    <property type="entry name" value="RBD_domain_sf"/>
</dbReference>
<dbReference type="OrthoDB" id="4726at2759"/>
<proteinExistence type="predicted"/>
<dbReference type="Pfam" id="PF00076">
    <property type="entry name" value="RRM_1"/>
    <property type="match status" value="1"/>
</dbReference>
<dbReference type="SUPFAM" id="SSF56112">
    <property type="entry name" value="Protein kinase-like (PK-like)"/>
    <property type="match status" value="1"/>
</dbReference>
<evidence type="ECO:0000256" key="10">
    <source>
        <dbReference type="SAM" id="MobiDB-lite"/>
    </source>
</evidence>
<dbReference type="Pfam" id="PF00069">
    <property type="entry name" value="Pkinase"/>
    <property type="match status" value="1"/>
</dbReference>
<dbReference type="SMART" id="SM00220">
    <property type="entry name" value="S_TKc"/>
    <property type="match status" value="1"/>
</dbReference>
<evidence type="ECO:0000256" key="1">
    <source>
        <dbReference type="ARBA" id="ARBA00022527"/>
    </source>
</evidence>
<dbReference type="InterPro" id="IPR000504">
    <property type="entry name" value="RRM_dom"/>
</dbReference>
<evidence type="ECO:0000313" key="14">
    <source>
        <dbReference type="Proteomes" id="UP000239649"/>
    </source>
</evidence>
<dbReference type="GO" id="GO:0003723">
    <property type="term" value="F:RNA binding"/>
    <property type="evidence" value="ECO:0007669"/>
    <property type="project" value="UniProtKB-UniRule"/>
</dbReference>
<reference evidence="13 14" key="1">
    <citation type="journal article" date="2018" name="Plant J.">
        <title>Genome sequences of Chlorella sorokiniana UTEX 1602 and Micractinium conductrix SAG 241.80: implications to maltose excretion by a green alga.</title>
        <authorList>
            <person name="Arriola M.B."/>
            <person name="Velmurugan N."/>
            <person name="Zhang Y."/>
            <person name="Plunkett M.H."/>
            <person name="Hondzo H."/>
            <person name="Barney B.M."/>
        </authorList>
    </citation>
    <scope>NUCLEOTIDE SEQUENCE [LARGE SCALE GENOMIC DNA]</scope>
    <source>
        <strain evidence="13 14">SAG 241.80</strain>
    </source>
</reference>
<feature type="compositionally biased region" description="Basic and acidic residues" evidence="10">
    <location>
        <begin position="49"/>
        <end position="59"/>
    </location>
</feature>
<feature type="compositionally biased region" description="Low complexity" evidence="10">
    <location>
        <begin position="629"/>
        <end position="647"/>
    </location>
</feature>
<evidence type="ECO:0000256" key="8">
    <source>
        <dbReference type="PIRSR" id="PIRSR630616-3"/>
    </source>
</evidence>
<dbReference type="Proteomes" id="UP000239649">
    <property type="component" value="Unassembled WGS sequence"/>
</dbReference>
<feature type="region of interest" description="Disordered" evidence="10">
    <location>
        <begin position="1"/>
        <end position="27"/>
    </location>
</feature>
<feature type="domain" description="RRM" evidence="12">
    <location>
        <begin position="81"/>
        <end position="157"/>
    </location>
</feature>
<evidence type="ECO:0000256" key="5">
    <source>
        <dbReference type="ARBA" id="ARBA00022840"/>
    </source>
</evidence>
<dbReference type="GO" id="GO:0004674">
    <property type="term" value="F:protein serine/threonine kinase activity"/>
    <property type="evidence" value="ECO:0007669"/>
    <property type="project" value="UniProtKB-KW"/>
</dbReference>
<feature type="compositionally biased region" description="Acidic residues" evidence="10">
    <location>
        <begin position="525"/>
        <end position="535"/>
    </location>
</feature>
<evidence type="ECO:0000256" key="3">
    <source>
        <dbReference type="ARBA" id="ARBA00022741"/>
    </source>
</evidence>
<name>A0A2P6V628_9CHLO</name>
<feature type="active site" description="Proton acceptor" evidence="6">
    <location>
        <position position="308"/>
    </location>
</feature>
<feature type="region of interest" description="Disordered" evidence="10">
    <location>
        <begin position="629"/>
        <end position="656"/>
    </location>
</feature>
<dbReference type="GO" id="GO:0005524">
    <property type="term" value="F:ATP binding"/>
    <property type="evidence" value="ECO:0007669"/>
    <property type="project" value="UniProtKB-KW"/>
</dbReference>
<dbReference type="PROSITE" id="PS50102">
    <property type="entry name" value="RRM"/>
    <property type="match status" value="1"/>
</dbReference>
<dbReference type="FunFam" id="1.10.510.10:FF:000571">
    <property type="entry name" value="Maternal embryonic leucine zipper kinase"/>
    <property type="match status" value="1"/>
</dbReference>
<organism evidence="13 14">
    <name type="scientific">Micractinium conductrix</name>
    <dbReference type="NCBI Taxonomy" id="554055"/>
    <lineage>
        <taxon>Eukaryota</taxon>
        <taxon>Viridiplantae</taxon>
        <taxon>Chlorophyta</taxon>
        <taxon>core chlorophytes</taxon>
        <taxon>Trebouxiophyceae</taxon>
        <taxon>Chlorellales</taxon>
        <taxon>Chlorellaceae</taxon>
        <taxon>Chlorella clade</taxon>
        <taxon>Micractinium</taxon>
    </lineage>
</organism>
<keyword evidence="2" id="KW-0808">Transferase</keyword>
<keyword evidence="9" id="KW-0694">RNA-binding</keyword>
<dbReference type="InterPro" id="IPR000719">
    <property type="entry name" value="Prot_kinase_dom"/>
</dbReference>
<feature type="binding site" evidence="7">
    <location>
        <begin position="312"/>
        <end position="313"/>
    </location>
    <ligand>
        <name>ATP</name>
        <dbReference type="ChEBI" id="CHEBI:30616"/>
    </ligand>
</feature>
<evidence type="ECO:0000256" key="9">
    <source>
        <dbReference type="PROSITE-ProRule" id="PRU00176"/>
    </source>
</evidence>
<feature type="region of interest" description="Disordered" evidence="10">
    <location>
        <begin position="49"/>
        <end position="72"/>
    </location>
</feature>
<evidence type="ECO:0000256" key="6">
    <source>
        <dbReference type="PIRSR" id="PIRSR630616-1"/>
    </source>
</evidence>
<keyword evidence="3 7" id="KW-0547">Nucleotide-binding</keyword>
<keyword evidence="14" id="KW-1185">Reference proteome</keyword>
<dbReference type="EMBL" id="LHPF02000026">
    <property type="protein sequence ID" value="PSC69530.1"/>
    <property type="molecule type" value="Genomic_DNA"/>
</dbReference>
<accession>A0A2P6V628</accession>
<gene>
    <name evidence="13" type="ORF">C2E20_6952</name>
</gene>
<dbReference type="CDD" id="cd12306">
    <property type="entry name" value="RRM_II_PABPs"/>
    <property type="match status" value="1"/>
</dbReference>
<dbReference type="PANTHER" id="PTHR24350">
    <property type="entry name" value="SERINE/THREONINE-PROTEIN KINASE IAL-RELATED"/>
    <property type="match status" value="1"/>
</dbReference>
<evidence type="ECO:0000313" key="13">
    <source>
        <dbReference type="EMBL" id="PSC69530.1"/>
    </source>
</evidence>
<feature type="cross-link" description="Glycyl lysine isopeptide (Lys-Gly) (interchain with G-Cter in SUMO2)" evidence="8">
    <location>
        <position position="310"/>
    </location>
</feature>
<evidence type="ECO:0000256" key="2">
    <source>
        <dbReference type="ARBA" id="ARBA00022679"/>
    </source>
</evidence>
<dbReference type="SMART" id="SM00360">
    <property type="entry name" value="RRM"/>
    <property type="match status" value="1"/>
</dbReference>
<feature type="compositionally biased region" description="Low complexity" evidence="10">
    <location>
        <begin position="572"/>
        <end position="584"/>
    </location>
</feature>
<keyword evidence="5 7" id="KW-0067">ATP-binding</keyword>
<feature type="region of interest" description="Disordered" evidence="10">
    <location>
        <begin position="156"/>
        <end position="176"/>
    </location>
</feature>
<feature type="binding site" evidence="7">
    <location>
        <position position="326"/>
    </location>
    <ligand>
        <name>ATP</name>
        <dbReference type="ChEBI" id="CHEBI:30616"/>
    </ligand>
</feature>
<dbReference type="STRING" id="554055.A0A2P6V628"/>
<dbReference type="InterPro" id="IPR011009">
    <property type="entry name" value="Kinase-like_dom_sf"/>
</dbReference>
<feature type="region of interest" description="Disordered" evidence="10">
    <location>
        <begin position="522"/>
        <end position="541"/>
    </location>
</feature>
<feature type="region of interest" description="Disordered" evidence="10">
    <location>
        <begin position="447"/>
        <end position="498"/>
    </location>
</feature>
<evidence type="ECO:0000256" key="7">
    <source>
        <dbReference type="PIRSR" id="PIRSR630616-2"/>
    </source>
</evidence>
<dbReference type="SUPFAM" id="SSF54928">
    <property type="entry name" value="RNA-binding domain, RBD"/>
    <property type="match status" value="1"/>
</dbReference>
<dbReference type="PROSITE" id="PS00108">
    <property type="entry name" value="PROTEIN_KINASE_ST"/>
    <property type="match status" value="1"/>
</dbReference>
<dbReference type="Gene3D" id="1.10.510.10">
    <property type="entry name" value="Transferase(Phosphotransferase) domain 1"/>
    <property type="match status" value="1"/>
</dbReference>
<dbReference type="InterPro" id="IPR030616">
    <property type="entry name" value="Aur-like"/>
</dbReference>
<evidence type="ECO:0000259" key="12">
    <source>
        <dbReference type="PROSITE" id="PS50102"/>
    </source>
</evidence>
<dbReference type="PROSITE" id="PS50011">
    <property type="entry name" value="PROTEIN_KINASE_DOM"/>
    <property type="match status" value="1"/>
</dbReference>
<comment type="caution">
    <text evidence="13">The sequence shown here is derived from an EMBL/GenBank/DDBJ whole genome shotgun (WGS) entry which is preliminary data.</text>
</comment>
<dbReference type="AlphaFoldDB" id="A0A2P6V628"/>
<evidence type="ECO:0000259" key="11">
    <source>
        <dbReference type="PROSITE" id="PS50011"/>
    </source>
</evidence>
<protein>
    <submittedName>
        <fullName evidence="13">AMP-activated kinase</fullName>
    </submittedName>
</protein>
<keyword evidence="1" id="KW-0723">Serine/threonine-protein kinase</keyword>
<sequence>MSGLEYEIEAEGGLEAGGAEDDGMVDAAAEQELEAMKARLADMEKEAAKLKAMQDKAQKEAGMQPAGSPADAAAKEEADARSIYVGNVDYSCTPEELQMHFQSCGTVNRVTILTDKGGNPKGFAYIEFLEADAVANACLLDGSELRNRAIKVSPKRTNVPGMKQGRGGRGGRGRGRGGFYPPYGMMPMMPPMMFGYGYPPYGGGGGERVAIKSVDCRRFRSIAELEAAQAEAGLLSGLRHRHIARLLDTLLVDSHMLFVMEFYSGGTLAQLLARQDGRQLGEAQALRTFLQVFQAVEFCHRRCIVHRDLKPENVLLDGQGDVKVADFGMASLMTSYDGGVEGLAGTPEFIAPDVLVSAHFDGAKADLWSCGVMLYEALAGRTPFQGPNLAAILRAGLRGECAPLPPSVSDECRGLVAALLQPDPAKRITMDEVMKHPWVCGELQRGRMLSPLPSETDDEEEEAGASADEHAAHPTAGAAAGGGRLLGRPTSGAHACRSSPASLAGVGLVHQRSSLALLLPGTVKEEEEEAGEEAEQGSGQLQAAAADVLASLGASTAAADALPPLRGRRSLPSRTSSLGRSPGPARHSRLQHQGLEQLHPLQWQQQLRSPASPSHKLAKLLPRSQSFGASMATATAASPAAQARSASLTHPPGSKA</sequence>
<evidence type="ECO:0000256" key="4">
    <source>
        <dbReference type="ARBA" id="ARBA00022777"/>
    </source>
</evidence>
<dbReference type="Gene3D" id="3.30.70.330">
    <property type="match status" value="1"/>
</dbReference>
<feature type="region of interest" description="Disordered" evidence="10">
    <location>
        <begin position="560"/>
        <end position="589"/>
    </location>
</feature>
<dbReference type="InterPro" id="IPR012677">
    <property type="entry name" value="Nucleotide-bd_a/b_plait_sf"/>
</dbReference>
<dbReference type="InterPro" id="IPR008271">
    <property type="entry name" value="Ser/Thr_kinase_AS"/>
</dbReference>
<feature type="domain" description="Protein kinase" evidence="11">
    <location>
        <begin position="168"/>
        <end position="439"/>
    </location>
</feature>
<keyword evidence="4 13" id="KW-0418">Kinase</keyword>